<sequence length="160" mass="17621">MAKVVALVSAICIILAISTVAQSHDQVFNIEGDVYCDPCRVQFQTTLSQKLPGATVRLVCTDEVTRKVTYDVEGVTNADGHYSLQVVGDHENDICEVTPIKSPRAECSDPLTEVQKSRIVCTENSGMHTAVRYANPLGFMTKDIHAQCPQVLQELELHDF</sequence>
<dbReference type="Proteomes" id="UP000250235">
    <property type="component" value="Unassembled WGS sequence"/>
</dbReference>
<feature type="chain" id="PRO_5016389000" description="Anther-specific protein LAT52-like" evidence="3">
    <location>
        <begin position="22"/>
        <end position="160"/>
    </location>
</feature>
<feature type="signal peptide" evidence="3">
    <location>
        <begin position="1"/>
        <end position="21"/>
    </location>
</feature>
<keyword evidence="3" id="KW-0732">Signal</keyword>
<dbReference type="PROSITE" id="PS00925">
    <property type="entry name" value="OLEEI"/>
    <property type="match status" value="1"/>
</dbReference>
<name>A0A2Z7D443_9LAMI</name>
<dbReference type="InterPro" id="IPR006040">
    <property type="entry name" value="Allergen_Ole_e_I_CS"/>
</dbReference>
<evidence type="ECO:0008006" key="6">
    <source>
        <dbReference type="Google" id="ProtNLM"/>
    </source>
</evidence>
<dbReference type="EMBL" id="KQ989577">
    <property type="protein sequence ID" value="KZV54185.1"/>
    <property type="molecule type" value="Genomic_DNA"/>
</dbReference>
<comment type="similarity">
    <text evidence="1">Belongs to the Ole e I family.</text>
</comment>
<evidence type="ECO:0000313" key="4">
    <source>
        <dbReference type="EMBL" id="KZV54185.1"/>
    </source>
</evidence>
<reference evidence="4 5" key="1">
    <citation type="journal article" date="2015" name="Proc. Natl. Acad. Sci. U.S.A.">
        <title>The resurrection genome of Boea hygrometrica: A blueprint for survival of dehydration.</title>
        <authorList>
            <person name="Xiao L."/>
            <person name="Yang G."/>
            <person name="Zhang L."/>
            <person name="Yang X."/>
            <person name="Zhao S."/>
            <person name="Ji Z."/>
            <person name="Zhou Q."/>
            <person name="Hu M."/>
            <person name="Wang Y."/>
            <person name="Chen M."/>
            <person name="Xu Y."/>
            <person name="Jin H."/>
            <person name="Xiao X."/>
            <person name="Hu G."/>
            <person name="Bao F."/>
            <person name="Hu Y."/>
            <person name="Wan P."/>
            <person name="Li L."/>
            <person name="Deng X."/>
            <person name="Kuang T."/>
            <person name="Xiang C."/>
            <person name="Zhu J.K."/>
            <person name="Oliver M.J."/>
            <person name="He Y."/>
        </authorList>
    </citation>
    <scope>NUCLEOTIDE SEQUENCE [LARGE SCALE GENOMIC DNA]</scope>
    <source>
        <strain evidence="5">cv. XS01</strain>
    </source>
</reference>
<evidence type="ECO:0000313" key="5">
    <source>
        <dbReference type="Proteomes" id="UP000250235"/>
    </source>
</evidence>
<dbReference type="OrthoDB" id="1888725at2759"/>
<evidence type="ECO:0000256" key="3">
    <source>
        <dbReference type="SAM" id="SignalP"/>
    </source>
</evidence>
<gene>
    <name evidence="4" type="ORF">F511_36904</name>
</gene>
<evidence type="ECO:0000256" key="2">
    <source>
        <dbReference type="ARBA" id="ARBA00023157"/>
    </source>
</evidence>
<dbReference type="Pfam" id="PF01190">
    <property type="entry name" value="Pollen_Ole_e_1"/>
    <property type="match status" value="1"/>
</dbReference>
<dbReference type="GO" id="GO:0005615">
    <property type="term" value="C:extracellular space"/>
    <property type="evidence" value="ECO:0007669"/>
    <property type="project" value="InterPro"/>
</dbReference>
<dbReference type="AlphaFoldDB" id="A0A2Z7D443"/>
<organism evidence="4 5">
    <name type="scientific">Dorcoceras hygrometricum</name>
    <dbReference type="NCBI Taxonomy" id="472368"/>
    <lineage>
        <taxon>Eukaryota</taxon>
        <taxon>Viridiplantae</taxon>
        <taxon>Streptophyta</taxon>
        <taxon>Embryophyta</taxon>
        <taxon>Tracheophyta</taxon>
        <taxon>Spermatophyta</taxon>
        <taxon>Magnoliopsida</taxon>
        <taxon>eudicotyledons</taxon>
        <taxon>Gunneridae</taxon>
        <taxon>Pentapetalae</taxon>
        <taxon>asterids</taxon>
        <taxon>lamiids</taxon>
        <taxon>Lamiales</taxon>
        <taxon>Gesneriaceae</taxon>
        <taxon>Didymocarpoideae</taxon>
        <taxon>Trichosporeae</taxon>
        <taxon>Loxocarpinae</taxon>
        <taxon>Dorcoceras</taxon>
    </lineage>
</organism>
<keyword evidence="2" id="KW-1015">Disulfide bond</keyword>
<dbReference type="InterPro" id="IPR006041">
    <property type="entry name" value="Pollen_Ole_e1_allergen"/>
</dbReference>
<dbReference type="PANTHER" id="PTHR31614:SF2">
    <property type="entry name" value="F28N24.16 PROTEIN"/>
    <property type="match status" value="1"/>
</dbReference>
<evidence type="ECO:0000256" key="1">
    <source>
        <dbReference type="ARBA" id="ARBA00010049"/>
    </source>
</evidence>
<keyword evidence="5" id="KW-1185">Reference proteome</keyword>
<protein>
    <recommendedName>
        <fullName evidence="6">Anther-specific protein LAT52-like</fullName>
    </recommendedName>
</protein>
<proteinExistence type="inferred from homology"/>
<accession>A0A2Z7D443</accession>
<dbReference type="PANTHER" id="PTHR31614">
    <property type="entry name" value="PROTEIN DOWNSTREAM OF FLC-RELATED"/>
    <property type="match status" value="1"/>
</dbReference>